<evidence type="ECO:0000313" key="2">
    <source>
        <dbReference type="Proteomes" id="UP000439903"/>
    </source>
</evidence>
<proteinExistence type="predicted"/>
<organism evidence="1 2">
    <name type="scientific">Gigaspora margarita</name>
    <dbReference type="NCBI Taxonomy" id="4874"/>
    <lineage>
        <taxon>Eukaryota</taxon>
        <taxon>Fungi</taxon>
        <taxon>Fungi incertae sedis</taxon>
        <taxon>Mucoromycota</taxon>
        <taxon>Glomeromycotina</taxon>
        <taxon>Glomeromycetes</taxon>
        <taxon>Diversisporales</taxon>
        <taxon>Gigasporaceae</taxon>
        <taxon>Gigaspora</taxon>
    </lineage>
</organism>
<gene>
    <name evidence="1" type="ORF">F8M41_010518</name>
</gene>
<sequence>MDIDWDSFITIPDIFNDTDLLSLSDNNNININLYPSSSNHNDYDTIVNTNLPPLEYDQNFSLLSEDDNDFNTSISLPFENESNYKDDIIAKLDQVLENSPSLTAIESSADTIVEVNLNLQSLRNFQAKTAINIALETKSDDKLVQLLKNFISAKRNPGANNNSNEIVNSEAQDENGIITLNQHLIDQTSDPHVTKIRGAPRKKRIKSAIEMSKMKTVGQEITN</sequence>
<dbReference type="Proteomes" id="UP000439903">
    <property type="component" value="Unassembled WGS sequence"/>
</dbReference>
<keyword evidence="2" id="KW-1185">Reference proteome</keyword>
<dbReference type="EMBL" id="WTPW01002189">
    <property type="protein sequence ID" value="KAF0392383.1"/>
    <property type="molecule type" value="Genomic_DNA"/>
</dbReference>
<accession>A0A8H3X0R5</accession>
<dbReference type="AlphaFoldDB" id="A0A8H3X0R5"/>
<dbReference type="OrthoDB" id="2392513at2759"/>
<comment type="caution">
    <text evidence="1">The sequence shown here is derived from an EMBL/GenBank/DDBJ whole genome shotgun (WGS) entry which is preliminary data.</text>
</comment>
<reference evidence="1 2" key="1">
    <citation type="journal article" date="2019" name="Environ. Microbiol.">
        <title>At the nexus of three kingdoms: the genome of the mycorrhizal fungus Gigaspora margarita provides insights into plant, endobacterial and fungal interactions.</title>
        <authorList>
            <person name="Venice F."/>
            <person name="Ghignone S."/>
            <person name="Salvioli di Fossalunga A."/>
            <person name="Amselem J."/>
            <person name="Novero M."/>
            <person name="Xianan X."/>
            <person name="Sedzielewska Toro K."/>
            <person name="Morin E."/>
            <person name="Lipzen A."/>
            <person name="Grigoriev I.V."/>
            <person name="Henrissat B."/>
            <person name="Martin F.M."/>
            <person name="Bonfante P."/>
        </authorList>
    </citation>
    <scope>NUCLEOTIDE SEQUENCE [LARGE SCALE GENOMIC DNA]</scope>
    <source>
        <strain evidence="1 2">BEG34</strain>
    </source>
</reference>
<evidence type="ECO:0000313" key="1">
    <source>
        <dbReference type="EMBL" id="KAF0392383.1"/>
    </source>
</evidence>
<name>A0A8H3X0R5_GIGMA</name>
<protein>
    <submittedName>
        <fullName evidence="1">Protein far1-related sequence 5-like</fullName>
    </submittedName>
</protein>